<reference evidence="2 3" key="1">
    <citation type="journal article" date="2019" name="Mol. Biol. Evol.">
        <title>Blast fungal genomes show frequent chromosomal changes, gene gains and losses, and effector gene turnover.</title>
        <authorList>
            <person name="Gomez Luciano L.B."/>
            <person name="Jason Tsai I."/>
            <person name="Chuma I."/>
            <person name="Tosa Y."/>
            <person name="Chen Y.H."/>
            <person name="Li J.Y."/>
            <person name="Li M.Y."/>
            <person name="Jade Lu M.Y."/>
            <person name="Nakayashiki H."/>
            <person name="Li W.H."/>
        </authorList>
    </citation>
    <scope>NUCLEOTIDE SEQUENCE [LARGE SCALE GENOMIC DNA]</scope>
    <source>
        <strain evidence="2 3">NI907</strain>
    </source>
</reference>
<keyword evidence="2" id="KW-1185">Reference proteome</keyword>
<name>A0A6P8AXN1_PYRGI</name>
<feature type="chain" id="PRO_5027981614" evidence="1">
    <location>
        <begin position="19"/>
        <end position="35"/>
    </location>
</feature>
<organism evidence="2 3">
    <name type="scientific">Pyricularia grisea</name>
    <name type="common">Crabgrass-specific blast fungus</name>
    <name type="synonym">Magnaporthe grisea</name>
    <dbReference type="NCBI Taxonomy" id="148305"/>
    <lineage>
        <taxon>Eukaryota</taxon>
        <taxon>Fungi</taxon>
        <taxon>Dikarya</taxon>
        <taxon>Ascomycota</taxon>
        <taxon>Pezizomycotina</taxon>
        <taxon>Sordariomycetes</taxon>
        <taxon>Sordariomycetidae</taxon>
        <taxon>Magnaporthales</taxon>
        <taxon>Pyriculariaceae</taxon>
        <taxon>Pyricularia</taxon>
    </lineage>
</organism>
<dbReference type="Proteomes" id="UP000515153">
    <property type="component" value="Chromosome VII"/>
</dbReference>
<reference evidence="3" key="2">
    <citation type="submission" date="2019-10" db="EMBL/GenBank/DDBJ databases">
        <authorList>
            <consortium name="NCBI Genome Project"/>
        </authorList>
    </citation>
    <scope>NUCLEOTIDE SEQUENCE</scope>
    <source>
        <strain evidence="3">NI907</strain>
    </source>
</reference>
<gene>
    <name evidence="3" type="ORF">PgNI_10399</name>
</gene>
<dbReference type="RefSeq" id="XP_030979675.1">
    <property type="nucleotide sequence ID" value="XM_031130370.1"/>
</dbReference>
<dbReference type="AlphaFoldDB" id="A0A6P8AXN1"/>
<feature type="signal peptide" evidence="1">
    <location>
        <begin position="1"/>
        <end position="18"/>
    </location>
</feature>
<keyword evidence="1" id="KW-0732">Signal</keyword>
<dbReference type="GeneID" id="41965278"/>
<evidence type="ECO:0000313" key="3">
    <source>
        <dbReference type="RefSeq" id="XP_030979675.1"/>
    </source>
</evidence>
<dbReference type="KEGG" id="pgri:PgNI_10399"/>
<accession>A0A6P8AXN1</accession>
<proteinExistence type="predicted"/>
<evidence type="ECO:0000256" key="1">
    <source>
        <dbReference type="SAM" id="SignalP"/>
    </source>
</evidence>
<protein>
    <submittedName>
        <fullName evidence="3">Uncharacterized protein</fullName>
    </submittedName>
</protein>
<evidence type="ECO:0000313" key="2">
    <source>
        <dbReference type="Proteomes" id="UP000515153"/>
    </source>
</evidence>
<sequence>MGIYICVCRLWLFASHQALFTNASEEPRIRACMCV</sequence>
<reference evidence="3" key="3">
    <citation type="submission" date="2025-08" db="UniProtKB">
        <authorList>
            <consortium name="RefSeq"/>
        </authorList>
    </citation>
    <scope>IDENTIFICATION</scope>
    <source>
        <strain evidence="3">NI907</strain>
    </source>
</reference>